<evidence type="ECO:0000256" key="7">
    <source>
        <dbReference type="PIRSR" id="PIRSR604808-2"/>
    </source>
</evidence>
<dbReference type="InterPro" id="IPR020847">
    <property type="entry name" value="AP_endonuclease_F1_BS"/>
</dbReference>
<feature type="binding site" evidence="7">
    <location>
        <position position="534"/>
    </location>
    <ligand>
        <name>Mg(2+)</name>
        <dbReference type="ChEBI" id="CHEBI:18420"/>
        <label>1</label>
    </ligand>
</feature>
<evidence type="ECO:0000313" key="11">
    <source>
        <dbReference type="EMBL" id="CAH9111724.1"/>
    </source>
</evidence>
<evidence type="ECO:0000313" key="13">
    <source>
        <dbReference type="Proteomes" id="UP001152523"/>
    </source>
</evidence>
<dbReference type="PANTHER" id="PTHR22748">
    <property type="entry name" value="AP ENDONUCLEASE"/>
    <property type="match status" value="1"/>
</dbReference>
<dbReference type="PROSITE" id="PS00728">
    <property type="entry name" value="AP_NUCLEASE_F1_3"/>
    <property type="match status" value="1"/>
</dbReference>
<dbReference type="PANTHER" id="PTHR22748:SF6">
    <property type="entry name" value="DNA-(APURINIC OR APYRIMIDINIC SITE) ENDONUCLEASE"/>
    <property type="match status" value="1"/>
</dbReference>
<feature type="binding site" evidence="7">
    <location>
        <position position="438"/>
    </location>
    <ligand>
        <name>Mg(2+)</name>
        <dbReference type="ChEBI" id="CHEBI:18420"/>
        <label>1</label>
    </ligand>
</feature>
<keyword evidence="13" id="KW-1185">Reference proteome</keyword>
<dbReference type="AlphaFoldDB" id="A0AAV0E046"/>
<keyword evidence="7" id="KW-0464">Manganese</keyword>
<dbReference type="NCBIfam" id="TIGR00633">
    <property type="entry name" value="xth"/>
    <property type="match status" value="1"/>
</dbReference>
<evidence type="ECO:0000256" key="4">
    <source>
        <dbReference type="ARBA" id="ARBA00022801"/>
    </source>
</evidence>
<keyword evidence="9" id="KW-0234">DNA repair</keyword>
<dbReference type="CDD" id="cd09087">
    <property type="entry name" value="Ape1-like_AP-endo"/>
    <property type="match status" value="1"/>
</dbReference>
<feature type="active site" evidence="6">
    <location>
        <position position="396"/>
    </location>
</feature>
<dbReference type="GO" id="GO:0008081">
    <property type="term" value="F:phosphoric diester hydrolase activity"/>
    <property type="evidence" value="ECO:0007669"/>
    <property type="project" value="TreeGrafter"/>
</dbReference>
<evidence type="ECO:0000256" key="5">
    <source>
        <dbReference type="ARBA" id="ARBA00022842"/>
    </source>
</evidence>
<evidence type="ECO:0000259" key="10">
    <source>
        <dbReference type="PROSITE" id="PS50800"/>
    </source>
</evidence>
<dbReference type="PROSITE" id="PS00727">
    <property type="entry name" value="AP_NUCLEASE_F1_2"/>
    <property type="match status" value="1"/>
</dbReference>
<evidence type="ECO:0000256" key="9">
    <source>
        <dbReference type="RuleBase" id="RU362131"/>
    </source>
</evidence>
<dbReference type="SUPFAM" id="SSF56219">
    <property type="entry name" value="DNase I-like"/>
    <property type="match status" value="1"/>
</dbReference>
<dbReference type="GO" id="GO:0003677">
    <property type="term" value="F:DNA binding"/>
    <property type="evidence" value="ECO:0007669"/>
    <property type="project" value="InterPro"/>
</dbReference>
<feature type="site" description="Interaction with DNA substrate" evidence="8">
    <location>
        <position position="534"/>
    </location>
</feature>
<feature type="site" description="Transition state stabilizer" evidence="8">
    <location>
        <position position="438"/>
    </location>
</feature>
<organism evidence="11 13">
    <name type="scientific">Cuscuta epithymum</name>
    <dbReference type="NCBI Taxonomy" id="186058"/>
    <lineage>
        <taxon>Eukaryota</taxon>
        <taxon>Viridiplantae</taxon>
        <taxon>Streptophyta</taxon>
        <taxon>Embryophyta</taxon>
        <taxon>Tracheophyta</taxon>
        <taxon>Spermatophyta</taxon>
        <taxon>Magnoliopsida</taxon>
        <taxon>eudicotyledons</taxon>
        <taxon>Gunneridae</taxon>
        <taxon>Pentapetalae</taxon>
        <taxon>asterids</taxon>
        <taxon>lamiids</taxon>
        <taxon>Solanales</taxon>
        <taxon>Convolvulaceae</taxon>
        <taxon>Cuscuteae</taxon>
        <taxon>Cuscuta</taxon>
        <taxon>Cuscuta subgen. Cuscuta</taxon>
    </lineage>
</organism>
<evidence type="ECO:0000256" key="3">
    <source>
        <dbReference type="ARBA" id="ARBA00022723"/>
    </source>
</evidence>
<keyword evidence="3 7" id="KW-0479">Metal-binding</keyword>
<reference evidence="11" key="1">
    <citation type="submission" date="2022-07" db="EMBL/GenBank/DDBJ databases">
        <authorList>
            <person name="Macas J."/>
            <person name="Novak P."/>
            <person name="Neumann P."/>
        </authorList>
    </citation>
    <scope>NUCLEOTIDE SEQUENCE</scope>
</reference>
<evidence type="ECO:0000256" key="8">
    <source>
        <dbReference type="PIRSR" id="PIRSR604808-3"/>
    </source>
</evidence>
<protein>
    <recommendedName>
        <fullName evidence="9">DNA-(apurinic or apyrimidinic site) endonuclease</fullName>
        <ecNumber evidence="9">3.1.-.-</ecNumber>
    </recommendedName>
</protein>
<dbReference type="EMBL" id="CAMAPF010000183">
    <property type="protein sequence ID" value="CAH9111724.1"/>
    <property type="molecule type" value="Genomic_DNA"/>
</dbReference>
<dbReference type="EC" id="3.1.-.-" evidence="9"/>
<evidence type="ECO:0000256" key="6">
    <source>
        <dbReference type="PIRSR" id="PIRSR604808-1"/>
    </source>
</evidence>
<accession>A0AAV0E046</accession>
<dbReference type="InterPro" id="IPR004808">
    <property type="entry name" value="AP_endonuc_1"/>
</dbReference>
<comment type="similarity">
    <text evidence="2 9">Belongs to the DNA repair enzymes AP/ExoA family.</text>
</comment>
<feature type="active site" description="Proton donor/acceptor" evidence="6">
    <location>
        <position position="436"/>
    </location>
</feature>
<dbReference type="Pfam" id="PF03372">
    <property type="entry name" value="Exo_endo_phos"/>
    <property type="match status" value="1"/>
</dbReference>
<dbReference type="Gene3D" id="3.60.10.10">
    <property type="entry name" value="Endonuclease/exonuclease/phosphatase"/>
    <property type="match status" value="1"/>
</dbReference>
<sequence>MIANDTSTEDTIVQLLQRQKEILAPVFSVSDVSKNRGFEALLSVKSRTMAPQRRISCSPATSNLCESVNVGPSQHWKATNKETAAESGETELEANVEKMTVRQLRLNLRSAGLSTRGCKHELVSAFKSFLNDTHNGNGSLAVEALESKVSSEENRADIVQNTSRKNLKRISTKVVERLNLAYEAPQIKRAKRRVKHDCHEGEHIDINGEQQRKGQDFLVESNVVEGKGKEQLKRNVFFQSVNLTANHDEPWTIFAHKKPKDGWIAYNPKTLRPPPLTGTAKALKLISWNVNGLRGLLKLDSVCIKQLAQREEFDVLCLQETKLQEKDVQIIKEKLLDGYDNSFWTCSVSKLGYSGTAIISRLKPLSVMYGLGITDHDSEGRLVTVEFDDLYLLCAYVPNSGDGLRRLSYRFTQWDPSLSNYMKELEKSKPVILCGDLNCAHEEIDIYNPTGNKRSAGFTDEERQSFQKNFLNRGFVDTFRKQHPGIVGYTYWGYRHGGRKSNKGWRLDYFLASESIADNVHDSYIIPDVAGSDHCPIGLVLKL</sequence>
<feature type="binding site" evidence="7">
    <location>
        <position position="436"/>
    </location>
    <ligand>
        <name>Mg(2+)</name>
        <dbReference type="ChEBI" id="CHEBI:18420"/>
        <label>1</label>
    </ligand>
</feature>
<dbReference type="Proteomes" id="UP001152523">
    <property type="component" value="Unassembled WGS sequence"/>
</dbReference>
<dbReference type="GO" id="GO:0005634">
    <property type="term" value="C:nucleus"/>
    <property type="evidence" value="ECO:0007669"/>
    <property type="project" value="TreeGrafter"/>
</dbReference>
<dbReference type="GO" id="GO:0008311">
    <property type="term" value="F:double-stranded DNA 3'-5' DNA exonuclease activity"/>
    <property type="evidence" value="ECO:0007669"/>
    <property type="project" value="TreeGrafter"/>
</dbReference>
<feature type="active site" description="Proton acceptor" evidence="6">
    <location>
        <position position="534"/>
    </location>
</feature>
<comment type="caution">
    <text evidence="11">The sequence shown here is derived from an EMBL/GenBank/DDBJ whole genome shotgun (WGS) entry which is preliminary data.</text>
</comment>
<evidence type="ECO:0000256" key="2">
    <source>
        <dbReference type="ARBA" id="ARBA00007092"/>
    </source>
</evidence>
<comment type="cofactor">
    <cofactor evidence="1">
        <name>Mn(2+)</name>
        <dbReference type="ChEBI" id="CHEBI:29035"/>
    </cofactor>
</comment>
<dbReference type="GO" id="GO:0006284">
    <property type="term" value="P:base-excision repair"/>
    <property type="evidence" value="ECO:0007669"/>
    <property type="project" value="TreeGrafter"/>
</dbReference>
<dbReference type="InterPro" id="IPR036691">
    <property type="entry name" value="Endo/exonu/phosph_ase_sf"/>
</dbReference>
<dbReference type="GO" id="GO:0046872">
    <property type="term" value="F:metal ion binding"/>
    <property type="evidence" value="ECO:0007669"/>
    <property type="project" value="UniProtKB-KW"/>
</dbReference>
<dbReference type="InterPro" id="IPR003034">
    <property type="entry name" value="SAP_dom"/>
</dbReference>
<evidence type="ECO:0000313" key="12">
    <source>
        <dbReference type="EMBL" id="CAH9128120.1"/>
    </source>
</evidence>
<evidence type="ECO:0000256" key="1">
    <source>
        <dbReference type="ARBA" id="ARBA00001936"/>
    </source>
</evidence>
<dbReference type="Gene3D" id="1.10.720.30">
    <property type="entry name" value="SAP domain"/>
    <property type="match status" value="1"/>
</dbReference>
<dbReference type="InterPro" id="IPR005135">
    <property type="entry name" value="Endo/exonuclease/phosphatase"/>
</dbReference>
<dbReference type="NCBIfam" id="TIGR00195">
    <property type="entry name" value="exoDNase_III"/>
    <property type="match status" value="1"/>
</dbReference>
<dbReference type="GO" id="GO:0003906">
    <property type="term" value="F:DNA-(apurinic or apyrimidinic site) endonuclease activity"/>
    <property type="evidence" value="ECO:0007669"/>
    <property type="project" value="TreeGrafter"/>
</dbReference>
<dbReference type="EMBL" id="CAMAPF010000948">
    <property type="protein sequence ID" value="CAH9128120.1"/>
    <property type="molecule type" value="Genomic_DNA"/>
</dbReference>
<name>A0AAV0E046_9ASTE</name>
<keyword evidence="4" id="KW-0378">Hydrolase</keyword>
<dbReference type="FunFam" id="3.60.10.10:FF:000041">
    <property type="entry name" value="DNA-(apurinic or apyrimidinic site) lyase"/>
    <property type="match status" value="1"/>
</dbReference>
<proteinExistence type="inferred from homology"/>
<gene>
    <name evidence="11" type="ORF">CEPIT_LOCUS19617</name>
    <name evidence="12" type="ORF">CEPIT_LOCUS28846</name>
</gene>
<feature type="binding site" evidence="7">
    <location>
        <position position="289"/>
    </location>
    <ligand>
        <name>Mg(2+)</name>
        <dbReference type="ChEBI" id="CHEBI:18420"/>
        <label>1</label>
    </ligand>
</feature>
<dbReference type="SMART" id="SM00513">
    <property type="entry name" value="SAP"/>
    <property type="match status" value="1"/>
</dbReference>
<feature type="binding site" evidence="7">
    <location>
        <position position="533"/>
    </location>
    <ligand>
        <name>Mg(2+)</name>
        <dbReference type="ChEBI" id="CHEBI:18420"/>
        <label>1</label>
    </ligand>
</feature>
<dbReference type="PROSITE" id="PS50800">
    <property type="entry name" value="SAP"/>
    <property type="match status" value="1"/>
</dbReference>
<keyword evidence="5 7" id="KW-0460">Magnesium</keyword>
<comment type="cofactor">
    <cofactor evidence="7 9">
        <name>Mg(2+)</name>
        <dbReference type="ChEBI" id="CHEBI:18420"/>
    </cofactor>
    <cofactor evidence="7 9">
        <name>Mn(2+)</name>
        <dbReference type="ChEBI" id="CHEBI:29035"/>
    </cofactor>
    <text evidence="7 9">Probably binds two magnesium or manganese ions per subunit.</text>
</comment>
<dbReference type="InterPro" id="IPR020848">
    <property type="entry name" value="AP_endonuclease_F1_CS"/>
</dbReference>
<feature type="domain" description="SAP" evidence="10">
    <location>
        <begin position="96"/>
        <end position="130"/>
    </location>
</feature>
<feature type="site" description="Important for catalytic activity" evidence="8">
    <location>
        <position position="508"/>
    </location>
</feature>
<dbReference type="PROSITE" id="PS51435">
    <property type="entry name" value="AP_NUCLEASE_F1_4"/>
    <property type="match status" value="1"/>
</dbReference>
<keyword evidence="9" id="KW-0227">DNA damage</keyword>
<dbReference type="PROSITE" id="PS00726">
    <property type="entry name" value="AP_NUCLEASE_F1_1"/>
    <property type="match status" value="1"/>
</dbReference>
<feature type="binding site" evidence="7">
    <location>
        <position position="320"/>
    </location>
    <ligand>
        <name>Mg(2+)</name>
        <dbReference type="ChEBI" id="CHEBI:18420"/>
        <label>1</label>
    </ligand>
</feature>
<dbReference type="InterPro" id="IPR036361">
    <property type="entry name" value="SAP_dom_sf"/>
</dbReference>